<evidence type="ECO:0000256" key="1">
    <source>
        <dbReference type="SAM" id="Phobius"/>
    </source>
</evidence>
<evidence type="ECO:0000313" key="2">
    <source>
        <dbReference type="EMBL" id="PMD24929.1"/>
    </source>
</evidence>
<accession>A0A2J6QF83</accession>
<dbReference type="EMBL" id="KZ613471">
    <property type="protein sequence ID" value="PMD24929.1"/>
    <property type="molecule type" value="Genomic_DNA"/>
</dbReference>
<keyword evidence="1" id="KW-1133">Transmembrane helix</keyword>
<proteinExistence type="predicted"/>
<dbReference type="Proteomes" id="UP000235672">
    <property type="component" value="Unassembled WGS sequence"/>
</dbReference>
<protein>
    <submittedName>
        <fullName evidence="2">Uncharacterized protein</fullName>
    </submittedName>
</protein>
<organism evidence="2 3">
    <name type="scientific">Hyaloscypha hepaticicola</name>
    <dbReference type="NCBI Taxonomy" id="2082293"/>
    <lineage>
        <taxon>Eukaryota</taxon>
        <taxon>Fungi</taxon>
        <taxon>Dikarya</taxon>
        <taxon>Ascomycota</taxon>
        <taxon>Pezizomycotina</taxon>
        <taxon>Leotiomycetes</taxon>
        <taxon>Helotiales</taxon>
        <taxon>Hyaloscyphaceae</taxon>
        <taxon>Hyaloscypha</taxon>
    </lineage>
</organism>
<keyword evidence="1" id="KW-0472">Membrane</keyword>
<dbReference type="AlphaFoldDB" id="A0A2J6QF83"/>
<keyword evidence="1" id="KW-0812">Transmembrane</keyword>
<gene>
    <name evidence="2" type="ORF">NA56DRAFT_699727</name>
</gene>
<name>A0A2J6QF83_9HELO</name>
<reference evidence="2 3" key="1">
    <citation type="submission" date="2016-05" db="EMBL/GenBank/DDBJ databases">
        <title>A degradative enzymes factory behind the ericoid mycorrhizal symbiosis.</title>
        <authorList>
            <consortium name="DOE Joint Genome Institute"/>
            <person name="Martino E."/>
            <person name="Morin E."/>
            <person name="Grelet G."/>
            <person name="Kuo A."/>
            <person name="Kohler A."/>
            <person name="Daghino S."/>
            <person name="Barry K."/>
            <person name="Choi C."/>
            <person name="Cichocki N."/>
            <person name="Clum A."/>
            <person name="Copeland A."/>
            <person name="Hainaut M."/>
            <person name="Haridas S."/>
            <person name="Labutti K."/>
            <person name="Lindquist E."/>
            <person name="Lipzen A."/>
            <person name="Khouja H.-R."/>
            <person name="Murat C."/>
            <person name="Ohm R."/>
            <person name="Olson A."/>
            <person name="Spatafora J."/>
            <person name="Veneault-Fourrey C."/>
            <person name="Henrissat B."/>
            <person name="Grigoriev I."/>
            <person name="Martin F."/>
            <person name="Perotto S."/>
        </authorList>
    </citation>
    <scope>NUCLEOTIDE SEQUENCE [LARGE SCALE GENOMIC DNA]</scope>
    <source>
        <strain evidence="2 3">UAMH 7357</strain>
    </source>
</reference>
<feature type="transmembrane region" description="Helical" evidence="1">
    <location>
        <begin position="130"/>
        <end position="155"/>
    </location>
</feature>
<evidence type="ECO:0000313" key="3">
    <source>
        <dbReference type="Proteomes" id="UP000235672"/>
    </source>
</evidence>
<sequence length="163" mass="18413">MSYSSKSAVKQLRRVPDTSKEPVLAYLVQSNQQWQKRLREGTCRQWTSLNTKYEDFSGAAWWRTGSEVGCAEACFTSRKSVSDQPPGENPAATDEMYLRRSARMQLDRTSVPWVLFCCPNAVPCKMVHKWLMAFSAGCDAATTGGPVFLCFFLWVDPRRNGVV</sequence>
<keyword evidence="3" id="KW-1185">Reference proteome</keyword>